<protein>
    <submittedName>
        <fullName evidence="1">Uncharacterized protein</fullName>
    </submittedName>
</protein>
<reference evidence="2" key="1">
    <citation type="journal article" date="2019" name="Int. J. Syst. Evol. Microbiol.">
        <title>The Global Catalogue of Microorganisms (GCM) 10K type strain sequencing project: providing services to taxonomists for standard genome sequencing and annotation.</title>
        <authorList>
            <consortium name="The Broad Institute Genomics Platform"/>
            <consortium name="The Broad Institute Genome Sequencing Center for Infectious Disease"/>
            <person name="Wu L."/>
            <person name="Ma J."/>
        </authorList>
    </citation>
    <scope>NUCLEOTIDE SEQUENCE [LARGE SCALE GENOMIC DNA]</scope>
    <source>
        <strain evidence="2">CCUG 56401</strain>
    </source>
</reference>
<dbReference type="EMBL" id="JBHTIW010000013">
    <property type="protein sequence ID" value="MFD0921544.1"/>
    <property type="molecule type" value="Genomic_DNA"/>
</dbReference>
<evidence type="ECO:0000313" key="2">
    <source>
        <dbReference type="Proteomes" id="UP001597018"/>
    </source>
</evidence>
<evidence type="ECO:0000313" key="1">
    <source>
        <dbReference type="EMBL" id="MFD0921544.1"/>
    </source>
</evidence>
<gene>
    <name evidence="1" type="ORF">ACFQ16_17510</name>
</gene>
<accession>A0ABW3FUR4</accession>
<sequence length="44" mass="4331">MGRSVPSPFQPMPELAPVLSPLDVDLLALMGGAGGGPAGSPPVF</sequence>
<proteinExistence type="predicted"/>
<dbReference type="RefSeq" id="WP_263248571.1">
    <property type="nucleotide sequence ID" value="NZ_BAABLT010000029.1"/>
</dbReference>
<comment type="caution">
    <text evidence="1">The sequence shown here is derived from an EMBL/GenBank/DDBJ whole genome shotgun (WGS) entry which is preliminary data.</text>
</comment>
<name>A0ABW3FUR4_9PSEU</name>
<dbReference type="Proteomes" id="UP001597018">
    <property type="component" value="Unassembled WGS sequence"/>
</dbReference>
<organism evidence="1 2">
    <name type="scientific">Saccharopolyspora rosea</name>
    <dbReference type="NCBI Taxonomy" id="524884"/>
    <lineage>
        <taxon>Bacteria</taxon>
        <taxon>Bacillati</taxon>
        <taxon>Actinomycetota</taxon>
        <taxon>Actinomycetes</taxon>
        <taxon>Pseudonocardiales</taxon>
        <taxon>Pseudonocardiaceae</taxon>
        <taxon>Saccharopolyspora</taxon>
    </lineage>
</organism>
<keyword evidence="2" id="KW-1185">Reference proteome</keyword>